<gene>
    <name evidence="1" type="ORF">LtaPh_2412900</name>
</gene>
<name>A0A640KGW6_LEITA</name>
<accession>A0A640KGW6</accession>
<proteinExistence type="predicted"/>
<evidence type="ECO:0000313" key="1">
    <source>
        <dbReference type="EMBL" id="GET88956.1"/>
    </source>
</evidence>
<comment type="caution">
    <text evidence="1">The sequence shown here is derived from an EMBL/GenBank/DDBJ whole genome shotgun (WGS) entry which is preliminary data.</text>
</comment>
<dbReference type="VEuPathDB" id="TriTrypDB:LtaPh_2412900"/>
<dbReference type="PANTHER" id="PTHR14659:SF1">
    <property type="entry name" value="ALPHA- AND GAMMA-ADAPTIN-BINDING PROTEIN P34"/>
    <property type="match status" value="1"/>
</dbReference>
<evidence type="ECO:0000313" key="2">
    <source>
        <dbReference type="Proteomes" id="UP000419144"/>
    </source>
</evidence>
<dbReference type="EMBL" id="BLBS01000031">
    <property type="protein sequence ID" value="GET88956.1"/>
    <property type="molecule type" value="Genomic_DNA"/>
</dbReference>
<dbReference type="PANTHER" id="PTHR14659">
    <property type="entry name" value="ALPHA- AND GAMMA-ADAPTIN-BINDING PROTEIN P34"/>
    <property type="match status" value="1"/>
</dbReference>
<protein>
    <submittedName>
        <fullName evidence="1">Uncharacterized protein</fullName>
    </submittedName>
</protein>
<dbReference type="Proteomes" id="UP000419144">
    <property type="component" value="Unassembled WGS sequence"/>
</dbReference>
<reference evidence="1" key="1">
    <citation type="submission" date="2019-11" db="EMBL/GenBank/DDBJ databases">
        <title>Leishmania tarentolae CDS.</title>
        <authorList>
            <person name="Goto Y."/>
            <person name="Yamagishi J."/>
        </authorList>
    </citation>
    <scope>NUCLEOTIDE SEQUENCE [LARGE SCALE GENOMIC DNA]</scope>
    <source>
        <strain evidence="1">Parrot Tar II</strain>
    </source>
</reference>
<sequence>MAHVYLLDVSYLAPFEACLPRNASEPPISWRCAAELAQWTSVAAVENAWIAACAETRVATTVTERASDRKRVTADAATRTSGREGYVRLGEDDDHDQAKAFETSVPIAKEVSPPSHHPYLIHTFPSAVHIENKYFSTTLTLLTGAPLRHPSCQGQDRASPSAQCDITADLLQKCAGSTTRSSTAVSPVDDSGRYGGVLLAQIMQDPAGVPWHAFLRGGCLFKVIMVFQNSETDTAVGNVGAAAPESLVALKSRGSRQQAGVRCHPPQDATLPADDTLDHASASLRQLKERWKYLAAENGYECVFHTAVCPPRTAAHAAASMESSGRDRDGCAGDVQLECVNVDSGRRGLLEGPLSGSNRLYQILCNTLWPADVRRAAAATSGAPNDGHIEQENSTIPQAPKLLKPNSGNAFVVVSDDEDAMWRLFQQQGDVCAHMPGRRFPFLTVAISLPADSAAASEAPGAAEGKHIAVTARRTRLVLVNRYYAAVVQPRLVQTAFFDTRMQELLGRYWEQHIATESGSDDLCPDAPAVVLWPPGSSTSCASCAENETQGAVSICADTNGEDVRALYPSLEVVLDSLARFGCREVVVVVNERGGGAVPSGFTEYEALLCRARNVEVVQPDPARLKTAKVGTIERDVDDLPVPVLRDEDDTRAARGSDRLQELLHCVQWTQTHLMKCAASPTACPANRSSNSCLLLAFGRTPFEEEAWVRDVLADLSVAHSSTHSKSAAVCTEEYLRLAAPTVAAALRAGHSDGSADFGAHSSGASVEVDVSTPYFNVRVDVYIQGGLYTYYAAQRAQRSGTRTMPPGWEDAHDAYVVVTSLRALQEEHAINVSSVHTTVVDTSNTEVFSRSQGTLGIVISTLARRQKETWLAEQIDAYVSHQNSQETFDAAADSPLVLLYITDVLPADATRVKLVEQLVLALARSTVAPAATSLGEKGSDGVHDTVDYVPIELVFASESVGVPTGATTTGRYHDLVVDGTARVREAFEQHLWPHRQSLSHHYSRVSNICPTTHTREEVASPRDSVEVGSATIANSFSNEVTRASPPPVDTAATAATAPTETVTLDTSWVAPVIGCALPSGYLIDPETLRSVPVRILQDAPSNTAKIEGRQSCGKASTEHAQPMAQPRNDAELMQWMEKMKRYGHRLGESLRKEQAEVLALSLEKTL</sequence>
<dbReference type="OrthoDB" id="273684at2759"/>
<dbReference type="InterPro" id="IPR019341">
    <property type="entry name" value="Alpha/Gamma-adaptin-bd_p34"/>
</dbReference>
<keyword evidence="2" id="KW-1185">Reference proteome</keyword>
<organism evidence="1 2">
    <name type="scientific">Leishmania tarentolae</name>
    <name type="common">Sauroleishmania tarentolae</name>
    <dbReference type="NCBI Taxonomy" id="5689"/>
    <lineage>
        <taxon>Eukaryota</taxon>
        <taxon>Discoba</taxon>
        <taxon>Euglenozoa</taxon>
        <taxon>Kinetoplastea</taxon>
        <taxon>Metakinetoplastina</taxon>
        <taxon>Trypanosomatida</taxon>
        <taxon>Trypanosomatidae</taxon>
        <taxon>Leishmaniinae</taxon>
        <taxon>Leishmania</taxon>
        <taxon>lizard Leishmania</taxon>
    </lineage>
</organism>
<dbReference type="AlphaFoldDB" id="A0A640KGW6"/>